<dbReference type="NCBIfam" id="TIGR00644">
    <property type="entry name" value="recJ"/>
    <property type="match status" value="1"/>
</dbReference>
<protein>
    <recommendedName>
        <fullName evidence="2">Single-stranded-DNA-specific exonuclease RecJ</fullName>
    </recommendedName>
</protein>
<dbReference type="GO" id="GO:0003676">
    <property type="term" value="F:nucleic acid binding"/>
    <property type="evidence" value="ECO:0007669"/>
    <property type="project" value="InterPro"/>
</dbReference>
<dbReference type="Gene3D" id="2.40.50.460">
    <property type="match status" value="1"/>
</dbReference>
<dbReference type="RefSeq" id="WP_188856577.1">
    <property type="nucleotide sequence ID" value="NZ_BMOS01000007.1"/>
</dbReference>
<evidence type="ECO:0000259" key="8">
    <source>
        <dbReference type="Pfam" id="PF02272"/>
    </source>
</evidence>
<proteinExistence type="inferred from homology"/>
<feature type="domain" description="RecJ OB" evidence="10">
    <location>
        <begin position="450"/>
        <end position="554"/>
    </location>
</feature>
<dbReference type="InterPro" id="IPR004610">
    <property type="entry name" value="RecJ"/>
</dbReference>
<dbReference type="GO" id="GO:0006281">
    <property type="term" value="P:DNA repair"/>
    <property type="evidence" value="ECO:0007669"/>
    <property type="project" value="InterPro"/>
</dbReference>
<keyword evidence="12" id="KW-1185">Reference proteome</keyword>
<sequence>MLHSKANWKTLTIESDAKLINDIPFKLSPVVEKLLLQRGIRSSREAEKFLFPSLDDVHPPEKIQWMDKAATRVREAIEQNEKILVYGDYDADGVTSTAVLIKALEELGANCSYYIPNRFTEGYGPNEEAFRQAYANGFTVIITVDNGITAVHEANVAKALGVDLIITDHHEAQNELPDAYAIIHPALSENYPFKELAGVGVAFKFAQYLLGFFPKHLLGFVAIGTIADLVSLTDENRVLSYYGLKELTISNTPGISALKQICKIEGNVTEEDVGFKMGPRLNAVGRLQDAGLAVELLLTEFQEEAQELAEEIDQLNQERQRIVEVIRKEAEKMVDPSKFGVMIVYKENWNEGVLGIVASRLVKQFDRPAIVLNFNPETNELKGSARSIPAFDLFTNCMKVRHLFSKFGGHAQAAGMTIPLENVEKIQEALDGYMKEQLTEEDCKEEIIISGEVEIAEINEGLIDEINRLAPYGMGNPKPVFKIEHIPAEGRQIGSKKNHLKLQFREDGKLLDGIGFGFGNLYYAISPNTPLQVVGELGINEWNGNRKPQIMIQDMRIEEWQLFDYRGRKNVDFSFLANEEVIAVSENPLEYSFIPTISYEAKDQELQKVPHLILCTLPARLNDLIQLIQKIQPVNIYACFQLNDSAYLKTFPTREDFVWLYALFHKRKTIDMKREIQSIMKVKSWSKEHIVFMLRVFSELEFVRMDNGVVHVNPTPEKKDLEAADVYQERLRQLEIEQQLYYSNYEEFKNWFTPYINYLETEKSKEEMINGL</sequence>
<evidence type="ECO:0000259" key="10">
    <source>
        <dbReference type="Pfam" id="PF17768"/>
    </source>
</evidence>
<evidence type="ECO:0000256" key="1">
    <source>
        <dbReference type="ARBA" id="ARBA00005915"/>
    </source>
</evidence>
<feature type="domain" description="Single-stranded-DNA-specific exonuclease RecJ C-terminal" evidence="9">
    <location>
        <begin position="561"/>
        <end position="752"/>
    </location>
</feature>
<evidence type="ECO:0000259" key="9">
    <source>
        <dbReference type="Pfam" id="PF10141"/>
    </source>
</evidence>
<feature type="coiled-coil region" evidence="6">
    <location>
        <begin position="298"/>
        <end position="332"/>
    </location>
</feature>
<comment type="similarity">
    <text evidence="1">Belongs to the RecJ family.</text>
</comment>
<reference evidence="11" key="1">
    <citation type="journal article" date="2014" name="Int. J. Syst. Evol. Microbiol.">
        <title>Complete genome sequence of Corynebacterium casei LMG S-19264T (=DSM 44701T), isolated from a smear-ripened cheese.</title>
        <authorList>
            <consortium name="US DOE Joint Genome Institute (JGI-PGF)"/>
            <person name="Walter F."/>
            <person name="Albersmeier A."/>
            <person name="Kalinowski J."/>
            <person name="Ruckert C."/>
        </authorList>
    </citation>
    <scope>NUCLEOTIDE SEQUENCE</scope>
    <source>
        <strain evidence="11">JCM 17251</strain>
    </source>
</reference>
<dbReference type="SUPFAM" id="SSF64182">
    <property type="entry name" value="DHH phosphoesterases"/>
    <property type="match status" value="1"/>
</dbReference>
<dbReference type="InterPro" id="IPR051673">
    <property type="entry name" value="SSDNA_exonuclease_RecJ"/>
</dbReference>
<accession>A0A917XVK2</accession>
<gene>
    <name evidence="11" type="ORF">GCM10007971_13820</name>
</gene>
<evidence type="ECO:0000256" key="2">
    <source>
        <dbReference type="ARBA" id="ARBA00019841"/>
    </source>
</evidence>
<evidence type="ECO:0000256" key="5">
    <source>
        <dbReference type="ARBA" id="ARBA00022839"/>
    </source>
</evidence>
<dbReference type="Pfam" id="PF17768">
    <property type="entry name" value="RecJ_OB"/>
    <property type="match status" value="1"/>
</dbReference>
<dbReference type="InterPro" id="IPR018779">
    <property type="entry name" value="RecJ_C"/>
</dbReference>
<feature type="domain" description="DDH" evidence="7">
    <location>
        <begin position="82"/>
        <end position="225"/>
    </location>
</feature>
<dbReference type="EMBL" id="BMOS01000007">
    <property type="protein sequence ID" value="GGN55242.1"/>
    <property type="molecule type" value="Genomic_DNA"/>
</dbReference>
<evidence type="ECO:0000256" key="6">
    <source>
        <dbReference type="SAM" id="Coils"/>
    </source>
</evidence>
<dbReference type="GO" id="GO:0008409">
    <property type="term" value="F:5'-3' exonuclease activity"/>
    <property type="evidence" value="ECO:0007669"/>
    <property type="project" value="InterPro"/>
</dbReference>
<dbReference type="Pfam" id="PF10141">
    <property type="entry name" value="ssDNA-exonuc_C"/>
    <property type="match status" value="1"/>
</dbReference>
<dbReference type="PANTHER" id="PTHR30255">
    <property type="entry name" value="SINGLE-STRANDED-DNA-SPECIFIC EXONUCLEASE RECJ"/>
    <property type="match status" value="1"/>
</dbReference>
<dbReference type="AlphaFoldDB" id="A0A917XVK2"/>
<name>A0A917XVK2_9BACI</name>
<dbReference type="InterPro" id="IPR001667">
    <property type="entry name" value="DDH_dom"/>
</dbReference>
<comment type="caution">
    <text evidence="11">The sequence shown here is derived from an EMBL/GenBank/DDBJ whole genome shotgun (WGS) entry which is preliminary data.</text>
</comment>
<evidence type="ECO:0000313" key="11">
    <source>
        <dbReference type="EMBL" id="GGN55242.1"/>
    </source>
</evidence>
<dbReference type="PANTHER" id="PTHR30255:SF2">
    <property type="entry name" value="SINGLE-STRANDED-DNA-SPECIFIC EXONUCLEASE RECJ"/>
    <property type="match status" value="1"/>
</dbReference>
<dbReference type="InterPro" id="IPR041122">
    <property type="entry name" value="RecJ_OB"/>
</dbReference>
<evidence type="ECO:0000259" key="7">
    <source>
        <dbReference type="Pfam" id="PF01368"/>
    </source>
</evidence>
<dbReference type="InterPro" id="IPR038763">
    <property type="entry name" value="DHH_sf"/>
</dbReference>
<dbReference type="Proteomes" id="UP000624041">
    <property type="component" value="Unassembled WGS sequence"/>
</dbReference>
<evidence type="ECO:0000256" key="4">
    <source>
        <dbReference type="ARBA" id="ARBA00022801"/>
    </source>
</evidence>
<keyword evidence="6" id="KW-0175">Coiled coil</keyword>
<organism evidence="11 12">
    <name type="scientific">Oceanobacillus indicireducens</name>
    <dbReference type="NCBI Taxonomy" id="1004261"/>
    <lineage>
        <taxon>Bacteria</taxon>
        <taxon>Bacillati</taxon>
        <taxon>Bacillota</taxon>
        <taxon>Bacilli</taxon>
        <taxon>Bacillales</taxon>
        <taxon>Bacillaceae</taxon>
        <taxon>Oceanobacillus</taxon>
    </lineage>
</organism>
<keyword evidence="3" id="KW-0540">Nuclease</keyword>
<keyword evidence="5 11" id="KW-0269">Exonuclease</keyword>
<dbReference type="Pfam" id="PF01368">
    <property type="entry name" value="DHH"/>
    <property type="match status" value="1"/>
</dbReference>
<dbReference type="GO" id="GO:0006310">
    <property type="term" value="P:DNA recombination"/>
    <property type="evidence" value="ECO:0007669"/>
    <property type="project" value="InterPro"/>
</dbReference>
<evidence type="ECO:0000313" key="12">
    <source>
        <dbReference type="Proteomes" id="UP000624041"/>
    </source>
</evidence>
<reference evidence="11" key="2">
    <citation type="submission" date="2020-09" db="EMBL/GenBank/DDBJ databases">
        <authorList>
            <person name="Sun Q."/>
            <person name="Ohkuma M."/>
        </authorList>
    </citation>
    <scope>NUCLEOTIDE SEQUENCE</scope>
    <source>
        <strain evidence="11">JCM 17251</strain>
    </source>
</reference>
<dbReference type="Pfam" id="PF02272">
    <property type="entry name" value="DHHA1"/>
    <property type="match status" value="1"/>
</dbReference>
<evidence type="ECO:0000256" key="3">
    <source>
        <dbReference type="ARBA" id="ARBA00022722"/>
    </source>
</evidence>
<dbReference type="Gene3D" id="3.90.1640.30">
    <property type="match status" value="1"/>
</dbReference>
<feature type="domain" description="DHHA1" evidence="8">
    <location>
        <begin position="341"/>
        <end position="436"/>
    </location>
</feature>
<dbReference type="InterPro" id="IPR003156">
    <property type="entry name" value="DHHA1_dom"/>
</dbReference>
<keyword evidence="4" id="KW-0378">Hydrolase</keyword>